<accession>A0A9W7FUU7</accession>
<feature type="region of interest" description="Disordered" evidence="1">
    <location>
        <begin position="90"/>
        <end position="111"/>
    </location>
</feature>
<dbReference type="EMBL" id="BRXW01000345">
    <property type="protein sequence ID" value="GMI18762.1"/>
    <property type="molecule type" value="Genomic_DNA"/>
</dbReference>
<proteinExistence type="predicted"/>
<feature type="compositionally biased region" description="Basic and acidic residues" evidence="1">
    <location>
        <begin position="11"/>
        <end position="21"/>
    </location>
</feature>
<evidence type="ECO:0000256" key="1">
    <source>
        <dbReference type="SAM" id="MobiDB-lite"/>
    </source>
</evidence>
<evidence type="ECO:0000313" key="2">
    <source>
        <dbReference type="EMBL" id="GMI18762.1"/>
    </source>
</evidence>
<dbReference type="OrthoDB" id="10381785at2759"/>
<comment type="caution">
    <text evidence="2">The sequence shown here is derived from an EMBL/GenBank/DDBJ whole genome shotgun (WGS) entry which is preliminary data.</text>
</comment>
<dbReference type="AlphaFoldDB" id="A0A9W7FUU7"/>
<feature type="region of interest" description="Disordered" evidence="1">
    <location>
        <begin position="1"/>
        <end position="21"/>
    </location>
</feature>
<protein>
    <submittedName>
        <fullName evidence="2">Uncharacterized protein</fullName>
    </submittedName>
</protein>
<sequence>MSMITATITHPDVKDSSKTISHDIEIPVDTAGAVSMPTSSNKDVIGNFEYSGVHDHGEMEPSKQTELEISVEKAGQQINSYLSELIDLLPKKEQQQKKRKHNTTNSNNEKK</sequence>
<evidence type="ECO:0000313" key="3">
    <source>
        <dbReference type="Proteomes" id="UP001165122"/>
    </source>
</evidence>
<gene>
    <name evidence="2" type="ORF">TrLO_g14384</name>
</gene>
<dbReference type="Proteomes" id="UP001165122">
    <property type="component" value="Unassembled WGS sequence"/>
</dbReference>
<organism evidence="2 3">
    <name type="scientific">Triparma laevis f. longispina</name>
    <dbReference type="NCBI Taxonomy" id="1714387"/>
    <lineage>
        <taxon>Eukaryota</taxon>
        <taxon>Sar</taxon>
        <taxon>Stramenopiles</taxon>
        <taxon>Ochrophyta</taxon>
        <taxon>Bolidophyceae</taxon>
        <taxon>Parmales</taxon>
        <taxon>Triparmaceae</taxon>
        <taxon>Triparma</taxon>
    </lineage>
</organism>
<keyword evidence="3" id="KW-1185">Reference proteome</keyword>
<name>A0A9W7FUU7_9STRA</name>
<reference evidence="3" key="1">
    <citation type="journal article" date="2023" name="Commun. Biol.">
        <title>Genome analysis of Parmales, the sister group of diatoms, reveals the evolutionary specialization of diatoms from phago-mixotrophs to photoautotrophs.</title>
        <authorList>
            <person name="Ban H."/>
            <person name="Sato S."/>
            <person name="Yoshikawa S."/>
            <person name="Yamada K."/>
            <person name="Nakamura Y."/>
            <person name="Ichinomiya M."/>
            <person name="Sato N."/>
            <person name="Blanc-Mathieu R."/>
            <person name="Endo H."/>
            <person name="Kuwata A."/>
            <person name="Ogata H."/>
        </authorList>
    </citation>
    <scope>NUCLEOTIDE SEQUENCE [LARGE SCALE GENOMIC DNA]</scope>
    <source>
        <strain evidence="3">NIES 3700</strain>
    </source>
</reference>